<evidence type="ECO:0000256" key="2">
    <source>
        <dbReference type="SAM" id="MobiDB-lite"/>
    </source>
</evidence>
<organism evidence="3 4">
    <name type="scientific">Allacma fusca</name>
    <dbReference type="NCBI Taxonomy" id="39272"/>
    <lineage>
        <taxon>Eukaryota</taxon>
        <taxon>Metazoa</taxon>
        <taxon>Ecdysozoa</taxon>
        <taxon>Arthropoda</taxon>
        <taxon>Hexapoda</taxon>
        <taxon>Collembola</taxon>
        <taxon>Symphypleona</taxon>
        <taxon>Sminthuridae</taxon>
        <taxon>Allacma</taxon>
    </lineage>
</organism>
<proteinExistence type="predicted"/>
<evidence type="ECO:0000313" key="4">
    <source>
        <dbReference type="Proteomes" id="UP000708208"/>
    </source>
</evidence>
<sequence length="316" mass="35269">MNMNGNGKFQVEKLVAKIVHFNSYLWLRLFNNILKQSLLPPLGLHAARKQIVTTLPLCNEPDEKEKLEGASLAPPPAAPWKKPVNSNEPPVMINGVQAFKKTSTVVQISPLRTAFIPTPTELKDLAATGPVSKDAEFQKNQLVPRVFLSEPLWSQLVPSNFITRTQENYTTLPCSCMFVLEPQPGKILFRPIHFVVMVTGPRDNVVPVQMRIDSDETGKELRYLYCFRPQKPGTYTAKVRLAASGLPHICQSPLKFHVNRNVSSYAFPPLPKSVPQENGECHQWSSAVVKGGSSKVATEVFKPRPDFEKQDTSSII</sequence>
<dbReference type="Proteomes" id="UP000708208">
    <property type="component" value="Unassembled WGS sequence"/>
</dbReference>
<gene>
    <name evidence="3" type="ORF">AFUS01_LOCUS43503</name>
</gene>
<comment type="caution">
    <text evidence="3">The sequence shown here is derived from an EMBL/GenBank/DDBJ whole genome shotgun (WGS) entry which is preliminary data.</text>
</comment>
<feature type="region of interest" description="Disordered" evidence="2">
    <location>
        <begin position="64"/>
        <end position="85"/>
    </location>
</feature>
<dbReference type="PROSITE" id="PS50194">
    <property type="entry name" value="FILAMIN_REPEAT"/>
    <property type="match status" value="1"/>
</dbReference>
<dbReference type="AlphaFoldDB" id="A0A8J2M6S6"/>
<dbReference type="EMBL" id="CAJVCH010570061">
    <property type="protein sequence ID" value="CAG7833946.1"/>
    <property type="molecule type" value="Genomic_DNA"/>
</dbReference>
<accession>A0A8J2M6S6</accession>
<keyword evidence="4" id="KW-1185">Reference proteome</keyword>
<evidence type="ECO:0000256" key="1">
    <source>
        <dbReference type="PROSITE-ProRule" id="PRU00087"/>
    </source>
</evidence>
<feature type="repeat" description="Filamin" evidence="1">
    <location>
        <begin position="194"/>
        <end position="258"/>
    </location>
</feature>
<protein>
    <submittedName>
        <fullName evidence="3">Uncharacterized protein</fullName>
    </submittedName>
</protein>
<dbReference type="InterPro" id="IPR017868">
    <property type="entry name" value="Filamin/ABP280_repeat-like"/>
</dbReference>
<reference evidence="3" key="1">
    <citation type="submission" date="2021-06" db="EMBL/GenBank/DDBJ databases">
        <authorList>
            <person name="Hodson N. C."/>
            <person name="Mongue J. A."/>
            <person name="Jaron S. K."/>
        </authorList>
    </citation>
    <scope>NUCLEOTIDE SEQUENCE</scope>
</reference>
<evidence type="ECO:0000313" key="3">
    <source>
        <dbReference type="EMBL" id="CAG7833946.1"/>
    </source>
</evidence>
<name>A0A8J2M6S6_9HEXA</name>